<keyword evidence="1" id="KW-1133">Transmembrane helix</keyword>
<feature type="transmembrane region" description="Helical" evidence="1">
    <location>
        <begin position="89"/>
        <end position="106"/>
    </location>
</feature>
<dbReference type="RefSeq" id="WP_013173985.1">
    <property type="nucleotide sequence ID" value="NC_014219.1"/>
</dbReference>
<reference evidence="2" key="1">
    <citation type="submission" date="2009-10" db="EMBL/GenBank/DDBJ databases">
        <title>Complete sequence of Bacillus selenitireducens MLS10.</title>
        <authorList>
            <consortium name="US DOE Joint Genome Institute"/>
            <person name="Lucas S."/>
            <person name="Copeland A."/>
            <person name="Lapidus A."/>
            <person name="Glavina del Rio T."/>
            <person name="Dalin E."/>
            <person name="Tice H."/>
            <person name="Bruce D."/>
            <person name="Goodwin L."/>
            <person name="Pitluck S."/>
            <person name="Sims D."/>
            <person name="Brettin T."/>
            <person name="Detter J.C."/>
            <person name="Han C."/>
            <person name="Larimer F."/>
            <person name="Land M."/>
            <person name="Hauser L."/>
            <person name="Kyrpides N."/>
            <person name="Ovchinnikova G."/>
            <person name="Stolz J."/>
        </authorList>
    </citation>
    <scope>NUCLEOTIDE SEQUENCE [LARGE SCALE GENOMIC DNA]</scope>
    <source>
        <strain evidence="2">MLS10</strain>
    </source>
</reference>
<name>D6Y0L3_BACIE</name>
<dbReference type="HOGENOM" id="CLU_064909_1_1_9"/>
<feature type="transmembrane region" description="Helical" evidence="1">
    <location>
        <begin position="118"/>
        <end position="143"/>
    </location>
</feature>
<accession>D6Y0L3</accession>
<feature type="transmembrane region" description="Helical" evidence="1">
    <location>
        <begin position="149"/>
        <end position="169"/>
    </location>
</feature>
<dbReference type="PANTHER" id="PTHR38095:SF1">
    <property type="entry name" value="ANAEROBIC DIMETHYL SULFOXIDE REDUCTASE CHAIN YNFH"/>
    <property type="match status" value="1"/>
</dbReference>
<sequence>MLHVLAEEWQLLLFTLMMQAAVGIFLFVVIIRGQTKLDQSVRQALTKPGLLLTGPLVAVGILLSALHLGDPFGAYRSIMNVGSSWLSREILLTGLFFAMWLVAMILDRKDKWSQLFGWLTVLAGVGSIVSMASIYATSIIPAWSDFNTYLSFFGTSVFFGAVITVVIILRSREEKTAQVHRLLKGLAVAGSIVLVIQLAYVPVFLSGLSTAGVAGAASLDLFASEHLLSMILRWGFSLAGIGLMVYGLFKYREIQPKHYALFYAAFSLVIVGETLGRFLFYATGVPMMIG</sequence>
<dbReference type="PANTHER" id="PTHR38095">
    <property type="entry name" value="ANAEROBIC DIMETHYL SULFOXIDE REDUCTASE CHAIN YNFH"/>
    <property type="match status" value="1"/>
</dbReference>
<feature type="transmembrane region" description="Helical" evidence="1">
    <location>
        <begin position="261"/>
        <end position="280"/>
    </location>
</feature>
<feature type="transmembrane region" description="Helical" evidence="1">
    <location>
        <begin position="181"/>
        <end position="200"/>
    </location>
</feature>
<keyword evidence="1" id="KW-0812">Transmembrane</keyword>
<evidence type="ECO:0000313" key="3">
    <source>
        <dbReference type="Proteomes" id="UP000000271"/>
    </source>
</evidence>
<dbReference type="EMBL" id="CP001791">
    <property type="protein sequence ID" value="ADI00581.1"/>
    <property type="molecule type" value="Genomic_DNA"/>
</dbReference>
<dbReference type="Pfam" id="PF04976">
    <property type="entry name" value="DmsC"/>
    <property type="match status" value="1"/>
</dbReference>
<gene>
    <name evidence="2" type="ordered locus">Bsel_3099</name>
</gene>
<feature type="transmembrane region" description="Helical" evidence="1">
    <location>
        <begin position="231"/>
        <end position="249"/>
    </location>
</feature>
<dbReference type="GO" id="GO:0009390">
    <property type="term" value="C:dimethyl sulfoxide reductase complex"/>
    <property type="evidence" value="ECO:0007669"/>
    <property type="project" value="TreeGrafter"/>
</dbReference>
<evidence type="ECO:0008006" key="4">
    <source>
        <dbReference type="Google" id="ProtNLM"/>
    </source>
</evidence>
<dbReference type="eggNOG" id="COG3302">
    <property type="taxonomic scope" value="Bacteria"/>
</dbReference>
<dbReference type="GO" id="GO:0019645">
    <property type="term" value="P:anaerobic electron transport chain"/>
    <property type="evidence" value="ECO:0007669"/>
    <property type="project" value="InterPro"/>
</dbReference>
<dbReference type="STRING" id="439292.Bsel_3099"/>
<evidence type="ECO:0000256" key="1">
    <source>
        <dbReference type="SAM" id="Phobius"/>
    </source>
</evidence>
<organism evidence="2 3">
    <name type="scientific">Bacillus selenitireducens (strain ATCC 700615 / DSM 15326 / MLS10)</name>
    <dbReference type="NCBI Taxonomy" id="439292"/>
    <lineage>
        <taxon>Bacteria</taxon>
        <taxon>Bacillati</taxon>
        <taxon>Bacillota</taxon>
        <taxon>Bacilli</taxon>
        <taxon>Bacillales</taxon>
        <taxon>Bacillaceae</taxon>
        <taxon>Salisediminibacterium</taxon>
    </lineage>
</organism>
<protein>
    <recommendedName>
        <fullName evidence="4">DMSO reductase anchor subunit (DmsC)</fullName>
    </recommendedName>
</protein>
<dbReference type="Proteomes" id="UP000000271">
    <property type="component" value="Chromosome"/>
</dbReference>
<dbReference type="GO" id="GO:0009389">
    <property type="term" value="F:dimethyl sulfoxide reductase activity"/>
    <property type="evidence" value="ECO:0007669"/>
    <property type="project" value="TreeGrafter"/>
</dbReference>
<keyword evidence="1" id="KW-0472">Membrane</keyword>
<dbReference type="GO" id="GO:0005886">
    <property type="term" value="C:plasma membrane"/>
    <property type="evidence" value="ECO:0007669"/>
    <property type="project" value="TreeGrafter"/>
</dbReference>
<proteinExistence type="predicted"/>
<keyword evidence="3" id="KW-1185">Reference proteome</keyword>
<dbReference type="InterPro" id="IPR007059">
    <property type="entry name" value="DmsC"/>
</dbReference>
<feature type="transmembrane region" description="Helical" evidence="1">
    <location>
        <begin position="12"/>
        <end position="30"/>
    </location>
</feature>
<dbReference type="AlphaFoldDB" id="D6Y0L3"/>
<evidence type="ECO:0000313" key="2">
    <source>
        <dbReference type="EMBL" id="ADI00581.1"/>
    </source>
</evidence>
<dbReference type="OrthoDB" id="2083322at2"/>
<feature type="transmembrane region" description="Helical" evidence="1">
    <location>
        <begin position="50"/>
        <end position="69"/>
    </location>
</feature>
<dbReference type="KEGG" id="bse:Bsel_3099"/>